<dbReference type="EMBL" id="JAIQZE010000002">
    <property type="protein sequence ID" value="MBZ9777968.1"/>
    <property type="molecule type" value="Genomic_DNA"/>
</dbReference>
<dbReference type="RefSeq" id="WP_224460324.1">
    <property type="nucleotide sequence ID" value="NZ_JAIQZE010000002.1"/>
</dbReference>
<protein>
    <submittedName>
        <fullName evidence="1">Uncharacterized protein</fullName>
    </submittedName>
</protein>
<organism evidence="1 2">
    <name type="scientific">Psychroflexus longus</name>
    <dbReference type="NCBI Taxonomy" id="2873596"/>
    <lineage>
        <taxon>Bacteria</taxon>
        <taxon>Pseudomonadati</taxon>
        <taxon>Bacteroidota</taxon>
        <taxon>Flavobacteriia</taxon>
        <taxon>Flavobacteriales</taxon>
        <taxon>Flavobacteriaceae</taxon>
        <taxon>Psychroflexus</taxon>
    </lineage>
</organism>
<sequence>MTYRKDMSDQNDYSGMNKIDLANAYLFDELLENDFEIENLLNEALNQSDLSLSDKILANLILLKYHMFQNENDKATKQTELLTDIFEKNKSDVNLRGLQMAFEATKFQIELMK</sequence>
<dbReference type="Proteomes" id="UP001199314">
    <property type="component" value="Unassembled WGS sequence"/>
</dbReference>
<proteinExistence type="predicted"/>
<keyword evidence="2" id="KW-1185">Reference proteome</keyword>
<accession>A0ABS7XGA6</accession>
<gene>
    <name evidence="1" type="ORF">LB452_03440</name>
</gene>
<reference evidence="2" key="1">
    <citation type="submission" date="2023-07" db="EMBL/GenBank/DDBJ databases">
        <title>Novel species isolated from saline lakes on Tibetan Plateau.</title>
        <authorList>
            <person name="Lu H."/>
        </authorList>
    </citation>
    <scope>NUCLEOTIDE SEQUENCE [LARGE SCALE GENOMIC DNA]</scope>
    <source>
        <strain evidence="2">CAK8W</strain>
    </source>
</reference>
<evidence type="ECO:0000313" key="2">
    <source>
        <dbReference type="Proteomes" id="UP001199314"/>
    </source>
</evidence>
<evidence type="ECO:0000313" key="1">
    <source>
        <dbReference type="EMBL" id="MBZ9777968.1"/>
    </source>
</evidence>
<name>A0ABS7XGA6_9FLAO</name>
<comment type="caution">
    <text evidence="1">The sequence shown here is derived from an EMBL/GenBank/DDBJ whole genome shotgun (WGS) entry which is preliminary data.</text>
</comment>